<protein>
    <recommendedName>
        <fullName evidence="1">TehB/YeaR-like domain-containing protein</fullName>
    </recommendedName>
</protein>
<name>A0A251ZVD0_9PROT</name>
<dbReference type="InterPro" id="IPR015392">
    <property type="entry name" value="TehB/YeaR-like_dom"/>
</dbReference>
<evidence type="ECO:0000313" key="3">
    <source>
        <dbReference type="Proteomes" id="UP000194946"/>
    </source>
</evidence>
<sequence>MECDEDLECYKTLSVWTEMTLPEAFKSRHNTKAGTWAKLQILSGHVTMEFMTEDGVVTGKAEYSVENQPPLIEPKQYHRIAAWSHDLSCQLSFYCKKFSES</sequence>
<dbReference type="Gene3D" id="2.60.120.10">
    <property type="entry name" value="Jelly Rolls"/>
    <property type="match status" value="1"/>
</dbReference>
<proteinExistence type="predicted"/>
<comment type="caution">
    <text evidence="2">The sequence shown here is derived from an EMBL/GenBank/DDBJ whole genome shotgun (WGS) entry which is preliminary data.</text>
</comment>
<organism evidence="2 3">
    <name type="scientific">Commensalibacter intestini</name>
    <dbReference type="NCBI Taxonomy" id="479936"/>
    <lineage>
        <taxon>Bacteria</taxon>
        <taxon>Pseudomonadati</taxon>
        <taxon>Pseudomonadota</taxon>
        <taxon>Alphaproteobacteria</taxon>
        <taxon>Acetobacterales</taxon>
        <taxon>Acetobacteraceae</taxon>
    </lineage>
</organism>
<keyword evidence="3" id="KW-1185">Reference proteome</keyword>
<dbReference type="Pfam" id="PF09313">
    <property type="entry name" value="TehB-like"/>
    <property type="match status" value="1"/>
</dbReference>
<accession>A0A251ZVD0</accession>
<evidence type="ECO:0000259" key="1">
    <source>
        <dbReference type="Pfam" id="PF09313"/>
    </source>
</evidence>
<reference evidence="3" key="1">
    <citation type="submission" date="2014-06" db="EMBL/GenBank/DDBJ databases">
        <authorList>
            <person name="Winans N.J."/>
            <person name="Newell P.D."/>
            <person name="Douglas A.E."/>
        </authorList>
    </citation>
    <scope>NUCLEOTIDE SEQUENCE [LARGE SCALE GENOMIC DNA]</scope>
    <source>
        <strain evidence="3">DmL_052</strain>
    </source>
</reference>
<dbReference type="AlphaFoldDB" id="A0A251ZVD0"/>
<dbReference type="Proteomes" id="UP000194946">
    <property type="component" value="Unassembled WGS sequence"/>
</dbReference>
<dbReference type="EMBL" id="JOPB01000005">
    <property type="protein sequence ID" value="OUI78628.1"/>
    <property type="molecule type" value="Genomic_DNA"/>
</dbReference>
<dbReference type="InterPro" id="IPR014710">
    <property type="entry name" value="RmlC-like_jellyroll"/>
</dbReference>
<feature type="domain" description="TehB/YeaR-like" evidence="1">
    <location>
        <begin position="11"/>
        <end position="91"/>
    </location>
</feature>
<dbReference type="RefSeq" id="WP_008854480.1">
    <property type="nucleotide sequence ID" value="NZ_JOPB01000005.1"/>
</dbReference>
<dbReference type="SUPFAM" id="SSF51197">
    <property type="entry name" value="Clavaminate synthase-like"/>
    <property type="match status" value="1"/>
</dbReference>
<evidence type="ECO:0000313" key="2">
    <source>
        <dbReference type="EMBL" id="OUI78628.1"/>
    </source>
</evidence>
<gene>
    <name evidence="2" type="ORF">HK18_06960</name>
</gene>